<dbReference type="Proteomes" id="UP000054007">
    <property type="component" value="Unassembled WGS sequence"/>
</dbReference>
<evidence type="ECO:0000256" key="6">
    <source>
        <dbReference type="ARBA" id="ARBA00022982"/>
    </source>
</evidence>
<dbReference type="OrthoDB" id="286811at2759"/>
<comment type="subcellular location">
    <subcellularLocation>
        <location evidence="1">Mitochondrion inner membrane</location>
        <topology evidence="1">Peripheral membrane protein</topology>
        <orientation evidence="1">Matrix side</orientation>
    </subcellularLocation>
</comment>
<dbReference type="PANTHER" id="PTHR12653:SF0">
    <property type="entry name" value="NADH DEHYDROGENASE [UBIQUINONE] 1 ALPHA SUBCOMPLEX SUBUNIT 5"/>
    <property type="match status" value="1"/>
</dbReference>
<dbReference type="PANTHER" id="PTHR12653">
    <property type="entry name" value="NADH-UBIQUINONE OXIDOREDUCTASE 13 KD-B SUBUNIT"/>
    <property type="match status" value="1"/>
</dbReference>
<dbReference type="Pfam" id="PF04716">
    <property type="entry name" value="ETC_C1_NDUFA5"/>
    <property type="match status" value="1"/>
</dbReference>
<keyword evidence="4" id="KW-0679">Respiratory chain</keyword>
<evidence type="ECO:0000313" key="9">
    <source>
        <dbReference type="EMBL" id="KIY71587.1"/>
    </source>
</evidence>
<dbReference type="EMBL" id="KN880452">
    <property type="protein sequence ID" value="KIY71587.1"/>
    <property type="molecule type" value="Genomic_DNA"/>
</dbReference>
<sequence>MFRCSRPLFNAVARKSSTGITGLAVHPRPLPVLQETYQNTLQRLSAFPATSVYRQATEALTHHKLEILKAANGDVARVEKELDEGQIEESLVIAEDEWRLAGKMLEWKAWEPLEEAPEPGQWEYFGKTTTS</sequence>
<keyword evidence="5" id="KW-0999">Mitochondrion inner membrane</keyword>
<dbReference type="GO" id="GO:0022904">
    <property type="term" value="P:respiratory electron transport chain"/>
    <property type="evidence" value="ECO:0007669"/>
    <property type="project" value="InterPro"/>
</dbReference>
<name>A0A0D7BM82_9AGAR</name>
<keyword evidence="8" id="KW-0472">Membrane</keyword>
<proteinExistence type="inferred from homology"/>
<evidence type="ECO:0000256" key="1">
    <source>
        <dbReference type="ARBA" id="ARBA00004443"/>
    </source>
</evidence>
<comment type="similarity">
    <text evidence="2">Belongs to the complex I NDUFA5 subunit family.</text>
</comment>
<evidence type="ECO:0000313" key="10">
    <source>
        <dbReference type="Proteomes" id="UP000054007"/>
    </source>
</evidence>
<dbReference type="GO" id="GO:0005743">
    <property type="term" value="C:mitochondrial inner membrane"/>
    <property type="evidence" value="ECO:0007669"/>
    <property type="project" value="UniProtKB-SubCell"/>
</dbReference>
<organism evidence="9 10">
    <name type="scientific">Cylindrobasidium torrendii FP15055 ss-10</name>
    <dbReference type="NCBI Taxonomy" id="1314674"/>
    <lineage>
        <taxon>Eukaryota</taxon>
        <taxon>Fungi</taxon>
        <taxon>Dikarya</taxon>
        <taxon>Basidiomycota</taxon>
        <taxon>Agaricomycotina</taxon>
        <taxon>Agaricomycetes</taxon>
        <taxon>Agaricomycetidae</taxon>
        <taxon>Agaricales</taxon>
        <taxon>Marasmiineae</taxon>
        <taxon>Physalacriaceae</taxon>
        <taxon>Cylindrobasidium</taxon>
    </lineage>
</organism>
<dbReference type="AlphaFoldDB" id="A0A0D7BM82"/>
<reference evidence="9 10" key="1">
    <citation type="journal article" date="2015" name="Fungal Genet. Biol.">
        <title>Evolution of novel wood decay mechanisms in Agaricales revealed by the genome sequences of Fistulina hepatica and Cylindrobasidium torrendii.</title>
        <authorList>
            <person name="Floudas D."/>
            <person name="Held B.W."/>
            <person name="Riley R."/>
            <person name="Nagy L.G."/>
            <person name="Koehler G."/>
            <person name="Ransdell A.S."/>
            <person name="Younus H."/>
            <person name="Chow J."/>
            <person name="Chiniquy J."/>
            <person name="Lipzen A."/>
            <person name="Tritt A."/>
            <person name="Sun H."/>
            <person name="Haridas S."/>
            <person name="LaButti K."/>
            <person name="Ohm R.A."/>
            <person name="Kues U."/>
            <person name="Blanchette R.A."/>
            <person name="Grigoriev I.V."/>
            <person name="Minto R.E."/>
            <person name="Hibbett D.S."/>
        </authorList>
    </citation>
    <scope>NUCLEOTIDE SEQUENCE [LARGE SCALE GENOMIC DNA]</scope>
    <source>
        <strain evidence="9 10">FP15055 ss-10</strain>
    </source>
</reference>
<accession>A0A0D7BM82</accession>
<dbReference type="InterPro" id="IPR006806">
    <property type="entry name" value="NDUFA5"/>
</dbReference>
<evidence type="ECO:0000256" key="3">
    <source>
        <dbReference type="ARBA" id="ARBA00022448"/>
    </source>
</evidence>
<evidence type="ECO:0000256" key="4">
    <source>
        <dbReference type="ARBA" id="ARBA00022660"/>
    </source>
</evidence>
<gene>
    <name evidence="9" type="ORF">CYLTODRAFT_418651</name>
</gene>
<keyword evidence="3" id="KW-0813">Transport</keyword>
<evidence type="ECO:0000256" key="8">
    <source>
        <dbReference type="ARBA" id="ARBA00023136"/>
    </source>
</evidence>
<evidence type="ECO:0000256" key="5">
    <source>
        <dbReference type="ARBA" id="ARBA00022792"/>
    </source>
</evidence>
<dbReference type="STRING" id="1314674.A0A0D7BM82"/>
<keyword evidence="7" id="KW-0496">Mitochondrion</keyword>
<protein>
    <submittedName>
        <fullName evidence="9">NADH2 dehydrogenase</fullName>
    </submittedName>
</protein>
<evidence type="ECO:0000256" key="7">
    <source>
        <dbReference type="ARBA" id="ARBA00023128"/>
    </source>
</evidence>
<keyword evidence="10" id="KW-1185">Reference proteome</keyword>
<evidence type="ECO:0000256" key="2">
    <source>
        <dbReference type="ARBA" id="ARBA00010261"/>
    </source>
</evidence>
<keyword evidence="6" id="KW-0249">Electron transport</keyword>